<dbReference type="Proteomes" id="UP000011761">
    <property type="component" value="Unassembled WGS sequence"/>
</dbReference>
<evidence type="ECO:0000313" key="1">
    <source>
        <dbReference type="EMBL" id="EMD01253.1"/>
    </source>
</evidence>
<reference evidence="1 2" key="1">
    <citation type="journal article" date="2012" name="PLoS Pathog.">
        <title>Diverse lifestyles and strategies of plant pathogenesis encoded in the genomes of eighteen Dothideomycetes fungi.</title>
        <authorList>
            <person name="Ohm R.A."/>
            <person name="Feau N."/>
            <person name="Henrissat B."/>
            <person name="Schoch C.L."/>
            <person name="Horwitz B.A."/>
            <person name="Barry K.W."/>
            <person name="Condon B.J."/>
            <person name="Copeland A.C."/>
            <person name="Dhillon B."/>
            <person name="Glaser F."/>
            <person name="Hesse C.N."/>
            <person name="Kosti I."/>
            <person name="LaButti K."/>
            <person name="Lindquist E.A."/>
            <person name="Lucas S."/>
            <person name="Salamov A.A."/>
            <person name="Bradshaw R.E."/>
            <person name="Ciuffetti L."/>
            <person name="Hamelin R.C."/>
            <person name="Kema G.H.J."/>
            <person name="Lawrence C."/>
            <person name="Scott J.A."/>
            <person name="Spatafora J.W."/>
            <person name="Turgeon B.G."/>
            <person name="de Wit P.J.G.M."/>
            <person name="Zhong S."/>
            <person name="Goodwin S.B."/>
            <person name="Grigoriev I.V."/>
        </authorList>
    </citation>
    <scope>NUCLEOTIDE SEQUENCE [LARGE SCALE GENOMIC DNA]</scope>
    <source>
        <strain evidence="1 2">UAMH 10762</strain>
    </source>
</reference>
<protein>
    <submittedName>
        <fullName evidence="1">Uncharacterized protein</fullName>
    </submittedName>
</protein>
<dbReference type="HOGENOM" id="CLU_2170595_0_0_1"/>
<name>M2M2B8_BAUPA</name>
<dbReference type="AlphaFoldDB" id="M2M2B8"/>
<dbReference type="RefSeq" id="XP_007672437.1">
    <property type="nucleotide sequence ID" value="XM_007674247.1"/>
</dbReference>
<dbReference type="KEGG" id="bcom:BAUCODRAFT_29701"/>
<organism evidence="1 2">
    <name type="scientific">Baudoinia panamericana (strain UAMH 10762)</name>
    <name type="common">Angels' share fungus</name>
    <name type="synonym">Baudoinia compniacensis (strain UAMH 10762)</name>
    <dbReference type="NCBI Taxonomy" id="717646"/>
    <lineage>
        <taxon>Eukaryota</taxon>
        <taxon>Fungi</taxon>
        <taxon>Dikarya</taxon>
        <taxon>Ascomycota</taxon>
        <taxon>Pezizomycotina</taxon>
        <taxon>Dothideomycetes</taxon>
        <taxon>Dothideomycetidae</taxon>
        <taxon>Mycosphaerellales</taxon>
        <taxon>Teratosphaeriaceae</taxon>
        <taxon>Baudoinia</taxon>
    </lineage>
</organism>
<proteinExistence type="predicted"/>
<keyword evidence="2" id="KW-1185">Reference proteome</keyword>
<evidence type="ECO:0000313" key="2">
    <source>
        <dbReference type="Proteomes" id="UP000011761"/>
    </source>
</evidence>
<dbReference type="EMBL" id="KB445550">
    <property type="protein sequence ID" value="EMD01253.1"/>
    <property type="molecule type" value="Genomic_DNA"/>
</dbReference>
<sequence length="110" mass="11996">MKPIGCGVPFNVSLDGKVSLTHPSSTSVTDVFISPELQHGSDTSFGRRKARLSLPIRLAHRGPHMKQGRDPGSARVPEATQEQFLWYSDGRALACGSTQISCAWETACRR</sequence>
<accession>M2M2B8</accession>
<dbReference type="GeneID" id="19110990"/>
<gene>
    <name evidence="1" type="ORF">BAUCODRAFT_29701</name>
</gene>